<comment type="caution">
    <text evidence="1">The sequence shown here is derived from an EMBL/GenBank/DDBJ whole genome shotgun (WGS) entry which is preliminary data.</text>
</comment>
<dbReference type="PANTHER" id="PTHR47326:SF1">
    <property type="entry name" value="HTH PSQ-TYPE DOMAIN-CONTAINING PROTEIN"/>
    <property type="match status" value="1"/>
</dbReference>
<protein>
    <recommendedName>
        <fullName evidence="3">Tc1-like transposase DDE domain-containing protein</fullName>
    </recommendedName>
</protein>
<reference evidence="1 2" key="1">
    <citation type="journal article" date="2019" name="Sci. Rep.">
        <title>Orb-weaving spider Araneus ventricosus genome elucidates the spidroin gene catalogue.</title>
        <authorList>
            <person name="Kono N."/>
            <person name="Nakamura H."/>
            <person name="Ohtoshi R."/>
            <person name="Moran D.A.P."/>
            <person name="Shinohara A."/>
            <person name="Yoshida Y."/>
            <person name="Fujiwara M."/>
            <person name="Mori M."/>
            <person name="Tomita M."/>
            <person name="Arakawa K."/>
        </authorList>
    </citation>
    <scope>NUCLEOTIDE SEQUENCE [LARGE SCALE GENOMIC DNA]</scope>
</reference>
<organism evidence="1 2">
    <name type="scientific">Araneus ventricosus</name>
    <name type="common">Orbweaver spider</name>
    <name type="synonym">Epeira ventricosa</name>
    <dbReference type="NCBI Taxonomy" id="182803"/>
    <lineage>
        <taxon>Eukaryota</taxon>
        <taxon>Metazoa</taxon>
        <taxon>Ecdysozoa</taxon>
        <taxon>Arthropoda</taxon>
        <taxon>Chelicerata</taxon>
        <taxon>Arachnida</taxon>
        <taxon>Araneae</taxon>
        <taxon>Araneomorphae</taxon>
        <taxon>Entelegynae</taxon>
        <taxon>Araneoidea</taxon>
        <taxon>Araneidae</taxon>
        <taxon>Araneus</taxon>
    </lineage>
</organism>
<dbReference type="OrthoDB" id="7787442at2759"/>
<dbReference type="Gene3D" id="3.30.420.10">
    <property type="entry name" value="Ribonuclease H-like superfamily/Ribonuclease H"/>
    <property type="match status" value="1"/>
</dbReference>
<evidence type="ECO:0008006" key="3">
    <source>
        <dbReference type="Google" id="ProtNLM"/>
    </source>
</evidence>
<dbReference type="GO" id="GO:0003676">
    <property type="term" value="F:nucleic acid binding"/>
    <property type="evidence" value="ECO:0007669"/>
    <property type="project" value="InterPro"/>
</dbReference>
<name>A0A4Y2BP60_ARAVE</name>
<sequence>MIAALQEREYLETTVFKDGASPHIAGPVQALLRAHSGDVRVISRSFLTAWPPRSPDLNPCDFWLWGFLKDRVYGGKYGLCLN</sequence>
<dbReference type="PANTHER" id="PTHR47326">
    <property type="entry name" value="TRANSPOSABLE ELEMENT TC3 TRANSPOSASE-LIKE PROTEIN"/>
    <property type="match status" value="1"/>
</dbReference>
<accession>A0A4Y2BP60</accession>
<gene>
    <name evidence="1" type="ORF">AVEN_153614_1</name>
</gene>
<evidence type="ECO:0000313" key="2">
    <source>
        <dbReference type="Proteomes" id="UP000499080"/>
    </source>
</evidence>
<dbReference type="InterPro" id="IPR036397">
    <property type="entry name" value="RNaseH_sf"/>
</dbReference>
<dbReference type="AlphaFoldDB" id="A0A4Y2BP60"/>
<keyword evidence="2" id="KW-1185">Reference proteome</keyword>
<dbReference type="EMBL" id="BGPR01000097">
    <property type="protein sequence ID" value="GBL93848.1"/>
    <property type="molecule type" value="Genomic_DNA"/>
</dbReference>
<proteinExistence type="predicted"/>
<dbReference type="Proteomes" id="UP000499080">
    <property type="component" value="Unassembled WGS sequence"/>
</dbReference>
<evidence type="ECO:0000313" key="1">
    <source>
        <dbReference type="EMBL" id="GBL93848.1"/>
    </source>
</evidence>